<keyword evidence="6" id="KW-0238">DNA-binding</keyword>
<keyword evidence="10" id="KW-1185">Reference proteome</keyword>
<accession>A0A517YL82</accession>
<dbReference type="Gene3D" id="3.90.1680.10">
    <property type="entry name" value="SOS response associated peptidase-like"/>
    <property type="match status" value="1"/>
</dbReference>
<keyword evidence="7" id="KW-0456">Lyase</keyword>
<dbReference type="GO" id="GO:0006508">
    <property type="term" value="P:proteolysis"/>
    <property type="evidence" value="ECO:0007669"/>
    <property type="project" value="UniProtKB-KW"/>
</dbReference>
<keyword evidence="2 8" id="KW-0645">Protease</keyword>
<dbReference type="RefSeq" id="WP_145097367.1">
    <property type="nucleotide sequence ID" value="NZ_CP036274.1"/>
</dbReference>
<comment type="similarity">
    <text evidence="1 8">Belongs to the SOS response-associated peptidase family.</text>
</comment>
<dbReference type="AlphaFoldDB" id="A0A517YL82"/>
<dbReference type="EMBL" id="CP036274">
    <property type="protein sequence ID" value="QDU30982.1"/>
    <property type="molecule type" value="Genomic_DNA"/>
</dbReference>
<dbReference type="PANTHER" id="PTHR13604:SF0">
    <property type="entry name" value="ABASIC SITE PROCESSING PROTEIN HMCES"/>
    <property type="match status" value="1"/>
</dbReference>
<evidence type="ECO:0000313" key="9">
    <source>
        <dbReference type="EMBL" id="QDU30982.1"/>
    </source>
</evidence>
<dbReference type="GO" id="GO:0016829">
    <property type="term" value="F:lyase activity"/>
    <property type="evidence" value="ECO:0007669"/>
    <property type="project" value="UniProtKB-KW"/>
</dbReference>
<evidence type="ECO:0000256" key="1">
    <source>
        <dbReference type="ARBA" id="ARBA00008136"/>
    </source>
</evidence>
<evidence type="ECO:0000256" key="8">
    <source>
        <dbReference type="RuleBase" id="RU364100"/>
    </source>
</evidence>
<dbReference type="KEGG" id="aagg:ETAA8_61350"/>
<keyword evidence="5" id="KW-0190">Covalent protein-DNA linkage</keyword>
<protein>
    <recommendedName>
        <fullName evidence="8">Abasic site processing protein</fullName>
        <ecNumber evidence="8">3.4.-.-</ecNumber>
    </recommendedName>
</protein>
<dbReference type="InterPro" id="IPR036590">
    <property type="entry name" value="SRAP-like"/>
</dbReference>
<reference evidence="9 10" key="1">
    <citation type="submission" date="2019-02" db="EMBL/GenBank/DDBJ databases">
        <title>Deep-cultivation of Planctomycetes and their phenomic and genomic characterization uncovers novel biology.</title>
        <authorList>
            <person name="Wiegand S."/>
            <person name="Jogler M."/>
            <person name="Boedeker C."/>
            <person name="Pinto D."/>
            <person name="Vollmers J."/>
            <person name="Rivas-Marin E."/>
            <person name="Kohn T."/>
            <person name="Peeters S.H."/>
            <person name="Heuer A."/>
            <person name="Rast P."/>
            <person name="Oberbeckmann S."/>
            <person name="Bunk B."/>
            <person name="Jeske O."/>
            <person name="Meyerdierks A."/>
            <person name="Storesund J.E."/>
            <person name="Kallscheuer N."/>
            <person name="Luecker S."/>
            <person name="Lage O.M."/>
            <person name="Pohl T."/>
            <person name="Merkel B.J."/>
            <person name="Hornburger P."/>
            <person name="Mueller R.-W."/>
            <person name="Bruemmer F."/>
            <person name="Labrenz M."/>
            <person name="Spormann A.M."/>
            <person name="Op den Camp H."/>
            <person name="Overmann J."/>
            <person name="Amann R."/>
            <person name="Jetten M.S.M."/>
            <person name="Mascher T."/>
            <person name="Medema M.H."/>
            <person name="Devos D.P."/>
            <person name="Kaster A.-K."/>
            <person name="Ovreas L."/>
            <person name="Rohde M."/>
            <person name="Galperin M.Y."/>
            <person name="Jogler C."/>
        </authorList>
    </citation>
    <scope>NUCLEOTIDE SEQUENCE [LARGE SCALE GENOMIC DNA]</scope>
    <source>
        <strain evidence="9 10">ETA_A8</strain>
    </source>
</reference>
<evidence type="ECO:0000256" key="2">
    <source>
        <dbReference type="ARBA" id="ARBA00022670"/>
    </source>
</evidence>
<evidence type="ECO:0000256" key="4">
    <source>
        <dbReference type="ARBA" id="ARBA00022801"/>
    </source>
</evidence>
<dbReference type="SUPFAM" id="SSF143081">
    <property type="entry name" value="BB1717-like"/>
    <property type="match status" value="1"/>
</dbReference>
<keyword evidence="3" id="KW-0227">DNA damage</keyword>
<dbReference type="EC" id="3.4.-.-" evidence="8"/>
<dbReference type="Proteomes" id="UP000315017">
    <property type="component" value="Chromosome"/>
</dbReference>
<proteinExistence type="inferred from homology"/>
<evidence type="ECO:0000256" key="3">
    <source>
        <dbReference type="ARBA" id="ARBA00022763"/>
    </source>
</evidence>
<sequence>MCGRINQKTNLRLEVPDFLQGLEFPAEYVPRYNLAPSQPLLALRGTDQRELVLLRWGLIPAWAKDEKIAYSTINARADTVATKPAFRAAYKSRRCLVVADGYYEWLRQGKSKLPYLYNVDDRPFCLAGLWERWHELETCTVITTEANDLAAAVHDRMPVIVDPADYSAWLAGEPIPLVPFPSDRMKVRPVSLVVNNARNEGPQCEAPPATTLFE</sequence>
<evidence type="ECO:0000313" key="10">
    <source>
        <dbReference type="Proteomes" id="UP000315017"/>
    </source>
</evidence>
<evidence type="ECO:0000256" key="5">
    <source>
        <dbReference type="ARBA" id="ARBA00023124"/>
    </source>
</evidence>
<evidence type="ECO:0000256" key="6">
    <source>
        <dbReference type="ARBA" id="ARBA00023125"/>
    </source>
</evidence>
<dbReference type="GO" id="GO:0008233">
    <property type="term" value="F:peptidase activity"/>
    <property type="evidence" value="ECO:0007669"/>
    <property type="project" value="UniProtKB-KW"/>
</dbReference>
<gene>
    <name evidence="9" type="primary">yedK</name>
    <name evidence="9" type="ORF">ETAA8_61350</name>
</gene>
<keyword evidence="4 8" id="KW-0378">Hydrolase</keyword>
<dbReference type="PANTHER" id="PTHR13604">
    <property type="entry name" value="DC12-RELATED"/>
    <property type="match status" value="1"/>
</dbReference>
<evidence type="ECO:0000256" key="7">
    <source>
        <dbReference type="ARBA" id="ARBA00023239"/>
    </source>
</evidence>
<name>A0A517YL82_9BACT</name>
<organism evidence="9 10">
    <name type="scientific">Anatilimnocola aggregata</name>
    <dbReference type="NCBI Taxonomy" id="2528021"/>
    <lineage>
        <taxon>Bacteria</taxon>
        <taxon>Pseudomonadati</taxon>
        <taxon>Planctomycetota</taxon>
        <taxon>Planctomycetia</taxon>
        <taxon>Pirellulales</taxon>
        <taxon>Pirellulaceae</taxon>
        <taxon>Anatilimnocola</taxon>
    </lineage>
</organism>
<dbReference type="GO" id="GO:0106300">
    <property type="term" value="P:protein-DNA covalent cross-linking repair"/>
    <property type="evidence" value="ECO:0007669"/>
    <property type="project" value="InterPro"/>
</dbReference>
<dbReference type="InterPro" id="IPR003738">
    <property type="entry name" value="SRAP"/>
</dbReference>
<dbReference type="Pfam" id="PF02586">
    <property type="entry name" value="SRAP"/>
    <property type="match status" value="1"/>
</dbReference>
<dbReference type="OrthoDB" id="9782620at2"/>
<dbReference type="GO" id="GO:0003697">
    <property type="term" value="F:single-stranded DNA binding"/>
    <property type="evidence" value="ECO:0007669"/>
    <property type="project" value="InterPro"/>
</dbReference>